<reference evidence="2" key="2">
    <citation type="submission" date="2022-06" db="UniProtKB">
        <authorList>
            <consortium name="EnsemblMetazoa"/>
        </authorList>
    </citation>
    <scope>IDENTIFICATION</scope>
    <source>
        <strain evidence="2">PS312</strain>
    </source>
</reference>
<evidence type="ECO:0000256" key="1">
    <source>
        <dbReference type="SAM" id="MobiDB-lite"/>
    </source>
</evidence>
<proteinExistence type="predicted"/>
<evidence type="ECO:0000313" key="3">
    <source>
        <dbReference type="Proteomes" id="UP000005239"/>
    </source>
</evidence>
<organism evidence="2 3">
    <name type="scientific">Pristionchus pacificus</name>
    <name type="common">Parasitic nematode worm</name>
    <dbReference type="NCBI Taxonomy" id="54126"/>
    <lineage>
        <taxon>Eukaryota</taxon>
        <taxon>Metazoa</taxon>
        <taxon>Ecdysozoa</taxon>
        <taxon>Nematoda</taxon>
        <taxon>Chromadorea</taxon>
        <taxon>Rhabditida</taxon>
        <taxon>Rhabditina</taxon>
        <taxon>Diplogasteromorpha</taxon>
        <taxon>Diplogasteroidea</taxon>
        <taxon>Neodiplogasteridae</taxon>
        <taxon>Pristionchus</taxon>
    </lineage>
</organism>
<dbReference type="Proteomes" id="UP000005239">
    <property type="component" value="Unassembled WGS sequence"/>
</dbReference>
<accession>A0A8R1Z3L5</accession>
<feature type="region of interest" description="Disordered" evidence="1">
    <location>
        <begin position="29"/>
        <end position="108"/>
    </location>
</feature>
<dbReference type="AlphaFoldDB" id="A0A2A6B7B2"/>
<protein>
    <submittedName>
        <fullName evidence="2">Uncharacterized protein</fullName>
    </submittedName>
</protein>
<evidence type="ECO:0000313" key="2">
    <source>
        <dbReference type="EnsemblMetazoa" id="PPA43905.1"/>
    </source>
</evidence>
<reference evidence="3" key="1">
    <citation type="journal article" date="2008" name="Nat. Genet.">
        <title>The Pristionchus pacificus genome provides a unique perspective on nematode lifestyle and parasitism.</title>
        <authorList>
            <person name="Dieterich C."/>
            <person name="Clifton S.W."/>
            <person name="Schuster L.N."/>
            <person name="Chinwalla A."/>
            <person name="Delehaunty K."/>
            <person name="Dinkelacker I."/>
            <person name="Fulton L."/>
            <person name="Fulton R."/>
            <person name="Godfrey J."/>
            <person name="Minx P."/>
            <person name="Mitreva M."/>
            <person name="Roeseler W."/>
            <person name="Tian H."/>
            <person name="Witte H."/>
            <person name="Yang S.P."/>
            <person name="Wilson R.K."/>
            <person name="Sommer R.J."/>
        </authorList>
    </citation>
    <scope>NUCLEOTIDE SEQUENCE [LARGE SCALE GENOMIC DNA]</scope>
    <source>
        <strain evidence="3">PS312</strain>
    </source>
</reference>
<dbReference type="EnsemblMetazoa" id="PPA43905.1">
    <property type="protein sequence ID" value="PPA43905.1"/>
    <property type="gene ID" value="WBGene00282274"/>
</dbReference>
<accession>A0A2A6B7B2</accession>
<feature type="compositionally biased region" description="Basic and acidic residues" evidence="1">
    <location>
        <begin position="29"/>
        <end position="62"/>
    </location>
</feature>
<keyword evidence="3" id="KW-1185">Reference proteome</keyword>
<name>A0A2A6B7B2_PRIPA</name>
<sequence>MLNLRNSRLRQWLLSEDRGEICRRIDPENREAASRDKRVSISMEEWSKHVGSQREKRRKMDGIRSSGMQRIRRSEHEMSNRMRYRKSRAASHDKGFNHTYGICSEIPG</sequence>
<gene>
    <name evidence="2" type="primary">WBGene00282274</name>
</gene>